<sequence>MKSSENFIEAIRNYLDSRAESDNLFAIRYADPSKSLSECCQFILNEVKRQGVSVMTNDEVFSLAMHYWDSDCTAEEIGKPINCKVVISKDQLSEEDKAELKQQAMEEYKQEQLRELRSQSKPKAQSKPTAIAPKAGAEIDTIPNLFDEL</sequence>
<organism evidence="2 3">
    <name type="scientific">Muribaculum intestinale</name>
    <dbReference type="NCBI Taxonomy" id="1796646"/>
    <lineage>
        <taxon>Bacteria</taxon>
        <taxon>Pseudomonadati</taxon>
        <taxon>Bacteroidota</taxon>
        <taxon>Bacteroidia</taxon>
        <taxon>Bacteroidales</taxon>
        <taxon>Muribaculaceae</taxon>
        <taxon>Muribaculum</taxon>
    </lineage>
</organism>
<dbReference type="RefSeq" id="WP_135993045.1">
    <property type="nucleotide sequence ID" value="NZ_SRYD01000019.1"/>
</dbReference>
<dbReference type="InterPro" id="IPR025624">
    <property type="entry name" value="PcfK"/>
</dbReference>
<protein>
    <submittedName>
        <fullName evidence="2">PcfK-like protein</fullName>
    </submittedName>
</protein>
<evidence type="ECO:0000313" key="3">
    <source>
        <dbReference type="Proteomes" id="UP000306630"/>
    </source>
</evidence>
<dbReference type="EMBL" id="SRYD01000019">
    <property type="protein sequence ID" value="TGY74583.1"/>
    <property type="molecule type" value="Genomic_DNA"/>
</dbReference>
<accession>A0A4S2FYN3</accession>
<dbReference type="AlphaFoldDB" id="A0A4S2FYN3"/>
<feature type="compositionally biased region" description="Polar residues" evidence="1">
    <location>
        <begin position="119"/>
        <end position="128"/>
    </location>
</feature>
<name>A0A4S2FYN3_9BACT</name>
<dbReference type="Proteomes" id="UP000306630">
    <property type="component" value="Unassembled WGS sequence"/>
</dbReference>
<reference evidence="2 3" key="1">
    <citation type="submission" date="2019-04" db="EMBL/GenBank/DDBJ databases">
        <title>Microbes associate with the intestines of laboratory mice.</title>
        <authorList>
            <person name="Navarre W."/>
            <person name="Wong E."/>
            <person name="Huang K."/>
            <person name="Tropini C."/>
            <person name="Ng K."/>
            <person name="Yu B."/>
        </authorList>
    </citation>
    <scope>NUCLEOTIDE SEQUENCE [LARGE SCALE GENOMIC DNA]</scope>
    <source>
        <strain evidence="2 3">NM06_A21</strain>
    </source>
</reference>
<comment type="caution">
    <text evidence="2">The sequence shown here is derived from an EMBL/GenBank/DDBJ whole genome shotgun (WGS) entry which is preliminary data.</text>
</comment>
<feature type="compositionally biased region" description="Basic and acidic residues" evidence="1">
    <location>
        <begin position="97"/>
        <end position="118"/>
    </location>
</feature>
<gene>
    <name evidence="2" type="ORF">E5333_05875</name>
</gene>
<evidence type="ECO:0000256" key="1">
    <source>
        <dbReference type="SAM" id="MobiDB-lite"/>
    </source>
</evidence>
<dbReference type="Pfam" id="PF14058">
    <property type="entry name" value="PcfK"/>
    <property type="match status" value="1"/>
</dbReference>
<feature type="region of interest" description="Disordered" evidence="1">
    <location>
        <begin position="97"/>
        <end position="137"/>
    </location>
</feature>
<evidence type="ECO:0000313" key="2">
    <source>
        <dbReference type="EMBL" id="TGY74583.1"/>
    </source>
</evidence>
<proteinExistence type="predicted"/>